<organism evidence="2 3">
    <name type="scientific">Mycena belliarum</name>
    <dbReference type="NCBI Taxonomy" id="1033014"/>
    <lineage>
        <taxon>Eukaryota</taxon>
        <taxon>Fungi</taxon>
        <taxon>Dikarya</taxon>
        <taxon>Basidiomycota</taxon>
        <taxon>Agaricomycotina</taxon>
        <taxon>Agaricomycetes</taxon>
        <taxon>Agaricomycetidae</taxon>
        <taxon>Agaricales</taxon>
        <taxon>Marasmiineae</taxon>
        <taxon>Mycenaceae</taxon>
        <taxon>Mycena</taxon>
    </lineage>
</organism>
<name>A0AAD6TKZ5_9AGAR</name>
<feature type="region of interest" description="Disordered" evidence="1">
    <location>
        <begin position="1190"/>
        <end position="1211"/>
    </location>
</feature>
<accession>A0AAD6TKZ5</accession>
<gene>
    <name evidence="2" type="ORF">B0H15DRAFT_807628</name>
</gene>
<dbReference type="Proteomes" id="UP001222325">
    <property type="component" value="Unassembled WGS sequence"/>
</dbReference>
<comment type="caution">
    <text evidence="2">The sequence shown here is derived from an EMBL/GenBank/DDBJ whole genome shotgun (WGS) entry which is preliminary data.</text>
</comment>
<evidence type="ECO:0000313" key="3">
    <source>
        <dbReference type="Proteomes" id="UP001222325"/>
    </source>
</evidence>
<proteinExistence type="predicted"/>
<evidence type="ECO:0000313" key="2">
    <source>
        <dbReference type="EMBL" id="KAJ7065966.1"/>
    </source>
</evidence>
<sequence>MNSVIDRLKAIGLVVRYVRKSESSIVDRFEVVGLVFCHIDTLKYSAYKAAVKRASQTQVLVIVNFSIRKCNNRRQENSRVILDRQIRSGIQPREVPSPDGHTRWHREYVWAETPRAVAVLPKAHHPGRTSWLSTRTTAPPVSGAIGTPVLGDRIPVAGYTILWELLSSPLRWLRVSLASEMGASTGSPLLLKTSPFAQKFQRTPMHHGITMEPTARDFTGRSVKSYGTWGPRFPSTGDELRAPPMAAPARHWPRPIYFKPTPCRLPRSMLQKRCQRAARQAQDNGDMHAGGYQGIALPRVALFVDAPSPFYPPTRPTRILGDPSLPSSILRAVASSLRLPVQRENPGAPFMAADRRSRTCPQPPCASSWRTTAETRFMLRFPFSAPEHLPRSSTFPSGARQRVNDGTWTTVHMTWQKYDLPFVLRCSARIRERLLWLLPVVLRCRCYDGRTMLSVGYACCTASVLHLPLGGLVPPPPPNRANCPSRPRLEGFGPSFRSPWTMTWRSPFAGDELWTPPSMAASARYRARPLPLDVRTSQNALAHAEVPGCTLPYDGSACLLDKRDRRGQLRSPAGPRTHRSRGYACDGEGAASIGIAPTGTLAPPKVSPFGIVLCSTVLGELGVDTATTASAFRGCCKSSPSVTASRKQVPRHERSLRSFCISPEYELGRRAPLLNQHRELSAHRATPTRWTATTSSATSTGAAPFRRPQLAIGAIAKVLEEILCLRPLGTCVPGVIGCSRRSCAHGRWNSESGWDSLELKLDARAALGILWRLRRLASAFYGCCEPWIQAATVPAILRSSALAQRSTLALIPRPILDENASWKMSTTGQGSFRPSSSPSCVLALSSRGDGLRVQTFGSGLRDGGFMGIAEGLVCAVTVVISGGFGVFLIVRANVREIAEDVPQVADSSSSPLFSAAPLPLCSRARFKNERTSRRMSSCIRVADVYERDWGGHSASGGNDGQLSRGGRSALSASRGIQGCCQLLDAMCWGPLLDGSRAPFTAALSPGSATGSCELQDMPLRASHVLVLCSTAIPPPHSPDSATISTPLRLQLARHASPRILGHRLDEHHARRRRRLPCSALSRRTLGGSRSAALDDGSRRRLATGLCKSLVYRQAHLASRGVAYGPHGTSTPRLPEVQRVQGNFIPVNAVWDRKRMQQVLAGKSGAPLGGRGLQEALYRRNTMRRPACTLASSSAAASHGTRWPTRPAYGSNERLRDSWKDAMAPGGAMWRPVIHGRSAVCKGCILLRSAIHSKDNAREARPYSAGAPRAGETLAPPNAVPDESHSLGRQARLVRVIESAFCGGEAGARLAVATRELEKDAVADIELDVQNLSVGLDADSTTVVAERCCMDNGTSALLLLGAEAYRPLPHRFTRPTEQMRTPQSRHRVATRVSRSCAARCSMTPRMHRSMSTRFSAPRATQIAATEGRAIPFIRSSSAQVLGLPLAPRQKMCAYAPSPLTRREDYGIAGNVHDNAVATLLLSAVLETANTERRWWSTHRTRDNLSVWGSTAAPPPTPLPRATPSPLRMHLALQLGRPGRPEPLSLRDAGRGKLSPAAPEARTTLNVAAAMRAGPGVRLGLLNVEEVGRWTCCTGHLRRLRRCEGMKTVTEGHGGRRRIAGERGLSRGHQLEGRSAEYFHEREIKVFTSRGARVGAKGDPTCIRPFRARSDGASRTRHSNVHALGLWRRRRPSASRLHIAGYRGSQSALVFFLTPPLEFTLPGRGATFFACLMTVLHFPVAHEVGPRAKHEESARRKLSKLTGTCFPGSVAVPTLAVVFRRGSQPLSQQPKNSPSLHSGVQELASVILVSLAPRPVELALLIRARPCFSVSSMVRKRLVRLPRAVLSCLRRSSSTSVLLLFVRATQIAAKKGPFHAVQPLFDRACVLLRNAVLRRGLQPPRTKPISLLFGLLHAGVLASRMVELALLARACPRLPRIIEASRAPFKAAAGCPAKPSSPSVTPCFARWPLLIACIHLVFFARRPDIAHAPPPAAVQFHDHLGASMTSGLSGRELASVALAREPIPDAANAGPSFKLQAVPFLIHARSAVPTAARCREWERAQSIFALRDLDCVKKKWGAVGGYMHSMHPELGRRLTRDWASIYLEGPVQGKLDGGWVATPSRMGRAETPRAVAVLPKAHHPGRTSWLSTRTTAPPVSGAIGTPVLGDRIPVAGYTILWELLSSPLRWLRVSLASEMGASTGSPLLLKTSPFAQKFQRTPMHHGITQTRVRDIDDRETGFRKVVYHRERIFKGNLIDRGPEEIGTQDRGARQI</sequence>
<feature type="region of interest" description="Disordered" evidence="1">
    <location>
        <begin position="564"/>
        <end position="583"/>
    </location>
</feature>
<reference evidence="2" key="1">
    <citation type="submission" date="2023-03" db="EMBL/GenBank/DDBJ databases">
        <title>Massive genome expansion in bonnet fungi (Mycena s.s.) driven by repeated elements and novel gene families across ecological guilds.</title>
        <authorList>
            <consortium name="Lawrence Berkeley National Laboratory"/>
            <person name="Harder C.B."/>
            <person name="Miyauchi S."/>
            <person name="Viragh M."/>
            <person name="Kuo A."/>
            <person name="Thoen E."/>
            <person name="Andreopoulos B."/>
            <person name="Lu D."/>
            <person name="Skrede I."/>
            <person name="Drula E."/>
            <person name="Henrissat B."/>
            <person name="Morin E."/>
            <person name="Kohler A."/>
            <person name="Barry K."/>
            <person name="LaButti K."/>
            <person name="Morin E."/>
            <person name="Salamov A."/>
            <person name="Lipzen A."/>
            <person name="Mereny Z."/>
            <person name="Hegedus B."/>
            <person name="Baldrian P."/>
            <person name="Stursova M."/>
            <person name="Weitz H."/>
            <person name="Taylor A."/>
            <person name="Grigoriev I.V."/>
            <person name="Nagy L.G."/>
            <person name="Martin F."/>
            <person name="Kauserud H."/>
        </authorList>
    </citation>
    <scope>NUCLEOTIDE SEQUENCE</scope>
    <source>
        <strain evidence="2">CBHHK173m</strain>
    </source>
</reference>
<protein>
    <submittedName>
        <fullName evidence="2">Uncharacterized protein</fullName>
    </submittedName>
</protein>
<feature type="region of interest" description="Disordered" evidence="1">
    <location>
        <begin position="345"/>
        <end position="367"/>
    </location>
</feature>
<dbReference type="EMBL" id="JARJCN010000168">
    <property type="protein sequence ID" value="KAJ7065966.1"/>
    <property type="molecule type" value="Genomic_DNA"/>
</dbReference>
<feature type="region of interest" description="Disordered" evidence="1">
    <location>
        <begin position="1256"/>
        <end position="1283"/>
    </location>
</feature>
<evidence type="ECO:0000256" key="1">
    <source>
        <dbReference type="SAM" id="MobiDB-lite"/>
    </source>
</evidence>
<keyword evidence="3" id="KW-1185">Reference proteome</keyword>